<gene>
    <name evidence="2" type="ORF">Ctob_014605</name>
</gene>
<dbReference type="EMBL" id="JWZX01002009">
    <property type="protein sequence ID" value="KOO31469.1"/>
    <property type="molecule type" value="Genomic_DNA"/>
</dbReference>
<keyword evidence="3" id="KW-1185">Reference proteome</keyword>
<protein>
    <submittedName>
        <fullName evidence="2">Uncharacterized protein</fullName>
    </submittedName>
</protein>
<feature type="region of interest" description="Disordered" evidence="1">
    <location>
        <begin position="893"/>
        <end position="921"/>
    </location>
</feature>
<feature type="compositionally biased region" description="Low complexity" evidence="1">
    <location>
        <begin position="479"/>
        <end position="504"/>
    </location>
</feature>
<feature type="compositionally biased region" description="Low complexity" evidence="1">
    <location>
        <begin position="752"/>
        <end position="767"/>
    </location>
</feature>
<sequence length="921" mass="100017">MTSDDLPHQVHEGAVRLSLSLQVAAAEDRDLAKYSKLHLSWKCFQMGLYLYLRRRLGRRFGVASAAPPSEALQEAIDVVTCSPLIEDQILTSFLTPRKRYWHRVAATYEQLAVALEELGATDTRASLYCALRGALLASDTPFLTPTLARCFATLSLIHTSHSTSGEDECWRLDAHYSRFYNRLAHEAFGTTALVERSKSDLAWGLMSEGLVVAAAGKWERALETLTKAAELLLTLHAVRLWDECMLHIAFIHMARGDLDVAADQLERVHESSLERGDLQVRRWCEIGLAQLALDRGDLELADELLPDSNAWGLTALTKLRLGRPDLALASAYRSQGTRIRHKALEARQMFAATWVLLLLLQACLLRVTPRERAKVLQRRGQARRRGRTSKQPALRLPRRPSRVQAVDAQRLTDSHTGSGRYDEARRSSLSGGGGDAHSVPTASCHNGTPSQRRSTTRSSSDGHGGTGLRNSTDERFGERFSFLRRSSRPGPSSRGSSVFGSPSSTVAHGEFGDDDSRVDAELDWPALVDDARLLHAWAEKAVRRLEKFALINVTSRPAAGLCRAVLTGMHSDDTGSGAGYSPQATQMLHKVVSEARALEMPRERALGLQAIAIYSPLPSERRKALSQALLEFSKMEAEYHMNVCTEMRNAAELQKATLFQAKVRTALLSLHGGARDGTPDGAADGVGQGFFHRMLARVLFARSGGRSAASTRPPAMDLCSLELHRPQPPVAAAAAGSSLAMHISLSSASVSSSSYVDSSNSPNSPRSPRSPRPLDSCRHKSPLSSPPLWQSHPTDAQDDAYEGSELQRSSHLPRRHSSTGFGSNRSSRADPTSGSTAQPTAQPPEADAAVRPQSPGEAVVEELIAARVLAVTGEGMSPLPPILVLARGNSESGAQIVPQGSPATTLASPRGDSSTARLQRW</sequence>
<comment type="caution">
    <text evidence="2">The sequence shown here is derived from an EMBL/GenBank/DDBJ whole genome shotgun (WGS) entry which is preliminary data.</text>
</comment>
<feature type="non-terminal residue" evidence="2">
    <location>
        <position position="921"/>
    </location>
</feature>
<proteinExistence type="predicted"/>
<accession>A0A0M0JY38</accession>
<organism evidence="2 3">
    <name type="scientific">Chrysochromulina tobinii</name>
    <dbReference type="NCBI Taxonomy" id="1460289"/>
    <lineage>
        <taxon>Eukaryota</taxon>
        <taxon>Haptista</taxon>
        <taxon>Haptophyta</taxon>
        <taxon>Prymnesiophyceae</taxon>
        <taxon>Prymnesiales</taxon>
        <taxon>Chrysochromulinaceae</taxon>
        <taxon>Chrysochromulina</taxon>
    </lineage>
</organism>
<evidence type="ECO:0000313" key="2">
    <source>
        <dbReference type="EMBL" id="KOO31469.1"/>
    </source>
</evidence>
<feature type="region of interest" description="Disordered" evidence="1">
    <location>
        <begin position="752"/>
        <end position="854"/>
    </location>
</feature>
<feature type="region of interest" description="Disordered" evidence="1">
    <location>
        <begin position="376"/>
        <end position="512"/>
    </location>
</feature>
<dbReference type="Proteomes" id="UP000037460">
    <property type="component" value="Unassembled WGS sequence"/>
</dbReference>
<name>A0A0M0JY38_9EUKA</name>
<dbReference type="SUPFAM" id="SSF48452">
    <property type="entry name" value="TPR-like"/>
    <property type="match status" value="1"/>
</dbReference>
<feature type="compositionally biased region" description="Polar residues" evidence="1">
    <location>
        <begin position="818"/>
        <end position="840"/>
    </location>
</feature>
<feature type="compositionally biased region" description="Low complexity" evidence="1">
    <location>
        <begin position="447"/>
        <end position="461"/>
    </location>
</feature>
<dbReference type="AlphaFoldDB" id="A0A0M0JY38"/>
<feature type="compositionally biased region" description="Polar residues" evidence="1">
    <location>
        <begin position="901"/>
        <end position="921"/>
    </location>
</feature>
<reference evidence="3" key="1">
    <citation type="journal article" date="2015" name="PLoS Genet.">
        <title>Genome Sequence and Transcriptome Analyses of Chrysochromulina tobin: Metabolic Tools for Enhanced Algal Fitness in the Prominent Order Prymnesiales (Haptophyceae).</title>
        <authorList>
            <person name="Hovde B.T."/>
            <person name="Deodato C.R."/>
            <person name="Hunsperger H.M."/>
            <person name="Ryken S.A."/>
            <person name="Yost W."/>
            <person name="Jha R.K."/>
            <person name="Patterson J."/>
            <person name="Monnat R.J. Jr."/>
            <person name="Barlow S.B."/>
            <person name="Starkenburg S.R."/>
            <person name="Cattolico R.A."/>
        </authorList>
    </citation>
    <scope>NUCLEOTIDE SEQUENCE</scope>
    <source>
        <strain evidence="3">CCMP291</strain>
    </source>
</reference>
<dbReference type="Gene3D" id="1.25.40.10">
    <property type="entry name" value="Tetratricopeptide repeat domain"/>
    <property type="match status" value="1"/>
</dbReference>
<evidence type="ECO:0000256" key="1">
    <source>
        <dbReference type="SAM" id="MobiDB-lite"/>
    </source>
</evidence>
<evidence type="ECO:0000313" key="3">
    <source>
        <dbReference type="Proteomes" id="UP000037460"/>
    </source>
</evidence>
<dbReference type="InterPro" id="IPR011990">
    <property type="entry name" value="TPR-like_helical_dom_sf"/>
</dbReference>
<feature type="compositionally biased region" description="Basic residues" evidence="1">
    <location>
        <begin position="376"/>
        <end position="388"/>
    </location>
</feature>